<sequence>MKKYIAIMLFSMTMLHVGAQRINRTFCDVSLSEALKSINESSSRYKISFIYNELEDFRVTANLHRRSVPDAVREVVGFYPMRVIISDSLIVVECTHKTDRHLTGTIIDEADMPVEFANIALLNPADSALIVGGVSNGSGTFVIPYDRPVIIARISYVGYKTIYRLCTKENLGIIKLTPEAQTLADVQVKGRQRVYKATDRGIIVNVKDTPLKRFGSVGEMMKHLPLMMPDGSVAGHGIPEVYINNKKMRDTQELDRLRAENILSAEIITQPGAEYGSGVRSVIILKTVKPEGEGLSGNLSASYRQGKKHYADLNAYFNYRLNNGTDFFTHIFLVNNNNRIDANSFDKLTASSVWNYHRNGAWINRMKYYFVDCGWNKEINEHHSVGITYSGFNYIGSRENRRESDEQTWRDGSLVYGGQSVISTFWKPSMSHSINAYYVGEIGRWGVDFSADYYHADNIADMTGETVGEPSVGSNTVTKNQLLAEKLIIKMSMPRGNLDFGEEVSKVNRTSDFRQSGFSADNHIRQQTTTWSLFANYSLMLGRFGISAGLRWQNERNGYDVNGLKNNDMSPKYSVLIPKVSATYTGKLWRHILAFSTMRDNPSYGHLSSSVNYRSKYEYDTGNPLLKPCTAYNISWTSSWKWLYGEIIYQYLRNSIRTFQYAYDDVNLPGVMMMDYRNIPRCRTYGITLNASPKIGIWQMNYTTNFYFVDEDNKALGITHNWNGLLSSFMLDNTLTLPHSWLFNLQASFSPYQESGCAQTKASGFVNLCIGKQFLRDKSLSFALVVNDIFHTNYIKMTAYGGINVRTQFKEYRDSRRFGIDISWKFNTTDSRYKGSHAGQSERNRL</sequence>
<feature type="domain" description="Outer membrane protein beta-barrel" evidence="4">
    <location>
        <begin position="449"/>
        <end position="824"/>
    </location>
</feature>
<dbReference type="EMBL" id="RYYU01000001">
    <property type="protein sequence ID" value="RUL59839.1"/>
    <property type="molecule type" value="Genomic_DNA"/>
</dbReference>
<comment type="subcellular location">
    <subcellularLocation>
        <location evidence="1">Cell outer membrane</location>
    </subcellularLocation>
</comment>
<evidence type="ECO:0000313" key="6">
    <source>
        <dbReference type="Proteomes" id="UP000278983"/>
    </source>
</evidence>
<dbReference type="RefSeq" id="WP_126678942.1">
    <property type="nucleotide sequence ID" value="NZ_RYYU01000001.1"/>
</dbReference>
<dbReference type="Gene3D" id="2.40.170.20">
    <property type="entry name" value="TonB-dependent receptor, beta-barrel domain"/>
    <property type="match status" value="1"/>
</dbReference>
<dbReference type="GO" id="GO:0009279">
    <property type="term" value="C:cell outer membrane"/>
    <property type="evidence" value="ECO:0007669"/>
    <property type="project" value="UniProtKB-SubCell"/>
</dbReference>
<reference evidence="5 6" key="1">
    <citation type="submission" date="2018-12" db="EMBL/GenBank/DDBJ databases">
        <title>Genome sequencing of Prevotella sp. KCOM 3155 (= JS262).</title>
        <authorList>
            <person name="Kook J.-K."/>
            <person name="Park S.-N."/>
            <person name="Lim Y.K."/>
        </authorList>
    </citation>
    <scope>NUCLEOTIDE SEQUENCE [LARGE SCALE GENOMIC DNA]</scope>
    <source>
        <strain evidence="5 6">KCOM 3155</strain>
    </source>
</reference>
<name>A0A432LLX0_9BACT</name>
<evidence type="ECO:0000259" key="4">
    <source>
        <dbReference type="Pfam" id="PF14905"/>
    </source>
</evidence>
<gene>
    <name evidence="5" type="ORF">EHV08_08765</name>
</gene>
<organism evidence="5 6">
    <name type="scientific">Prevotella koreensis</name>
    <dbReference type="NCBI Taxonomy" id="2490854"/>
    <lineage>
        <taxon>Bacteria</taxon>
        <taxon>Pseudomonadati</taxon>
        <taxon>Bacteroidota</taxon>
        <taxon>Bacteroidia</taxon>
        <taxon>Bacteroidales</taxon>
        <taxon>Prevotellaceae</taxon>
        <taxon>Prevotella</taxon>
    </lineage>
</organism>
<dbReference type="AlphaFoldDB" id="A0A432LLX0"/>
<accession>A0A432LLX0</accession>
<keyword evidence="2" id="KW-0472">Membrane</keyword>
<keyword evidence="6" id="KW-1185">Reference proteome</keyword>
<protein>
    <recommendedName>
        <fullName evidence="4">Outer membrane protein beta-barrel domain-containing protein</fullName>
    </recommendedName>
</protein>
<evidence type="ECO:0000256" key="1">
    <source>
        <dbReference type="ARBA" id="ARBA00004442"/>
    </source>
</evidence>
<evidence type="ECO:0000256" key="2">
    <source>
        <dbReference type="ARBA" id="ARBA00023136"/>
    </source>
</evidence>
<dbReference type="InterPro" id="IPR041700">
    <property type="entry name" value="OMP_b-brl_3"/>
</dbReference>
<dbReference type="Proteomes" id="UP000278983">
    <property type="component" value="Unassembled WGS sequence"/>
</dbReference>
<dbReference type="OrthoDB" id="905020at2"/>
<evidence type="ECO:0000313" key="5">
    <source>
        <dbReference type="EMBL" id="RUL59839.1"/>
    </source>
</evidence>
<keyword evidence="3" id="KW-0998">Cell outer membrane</keyword>
<dbReference type="SUPFAM" id="SSF56935">
    <property type="entry name" value="Porins"/>
    <property type="match status" value="1"/>
</dbReference>
<proteinExistence type="predicted"/>
<dbReference type="InterPro" id="IPR036942">
    <property type="entry name" value="Beta-barrel_TonB_sf"/>
</dbReference>
<comment type="caution">
    <text evidence="5">The sequence shown here is derived from an EMBL/GenBank/DDBJ whole genome shotgun (WGS) entry which is preliminary data.</text>
</comment>
<evidence type="ECO:0000256" key="3">
    <source>
        <dbReference type="ARBA" id="ARBA00023237"/>
    </source>
</evidence>
<dbReference type="Pfam" id="PF14905">
    <property type="entry name" value="OMP_b-brl_3"/>
    <property type="match status" value="1"/>
</dbReference>